<protein>
    <submittedName>
        <fullName evidence="1">Uncharacterized protein</fullName>
    </submittedName>
</protein>
<evidence type="ECO:0000313" key="2">
    <source>
        <dbReference type="Proteomes" id="UP000281553"/>
    </source>
</evidence>
<keyword evidence="2" id="KW-1185">Reference proteome</keyword>
<dbReference type="EMBL" id="UYRU01062554">
    <property type="protein sequence ID" value="VDN15446.1"/>
    <property type="molecule type" value="Genomic_DNA"/>
</dbReference>
<gene>
    <name evidence="1" type="ORF">DILT_LOCUS11277</name>
</gene>
<dbReference type="Proteomes" id="UP000281553">
    <property type="component" value="Unassembled WGS sequence"/>
</dbReference>
<organism evidence="1 2">
    <name type="scientific">Dibothriocephalus latus</name>
    <name type="common">Fish tapeworm</name>
    <name type="synonym">Diphyllobothrium latum</name>
    <dbReference type="NCBI Taxonomy" id="60516"/>
    <lineage>
        <taxon>Eukaryota</taxon>
        <taxon>Metazoa</taxon>
        <taxon>Spiralia</taxon>
        <taxon>Lophotrochozoa</taxon>
        <taxon>Platyhelminthes</taxon>
        <taxon>Cestoda</taxon>
        <taxon>Eucestoda</taxon>
        <taxon>Diphyllobothriidea</taxon>
        <taxon>Diphyllobothriidae</taxon>
        <taxon>Dibothriocephalus</taxon>
    </lineage>
</organism>
<accession>A0A3P7PBT7</accession>
<proteinExistence type="predicted"/>
<reference evidence="1 2" key="1">
    <citation type="submission" date="2018-11" db="EMBL/GenBank/DDBJ databases">
        <authorList>
            <consortium name="Pathogen Informatics"/>
        </authorList>
    </citation>
    <scope>NUCLEOTIDE SEQUENCE [LARGE SCALE GENOMIC DNA]</scope>
</reference>
<sequence length="120" mass="13356">MDKEPRNVDCNGSGRSIIPIYSGDQYLLGGREDEVKHDLENPSPSLGSRVTEVSQGPAAGNVDIFRYPTSDVNYPAATSLQPLFEHTGTVMQQCTDWQHYVVSEYCGFLLLPFLSCNFQH</sequence>
<dbReference type="AlphaFoldDB" id="A0A3P7PBT7"/>
<evidence type="ECO:0000313" key="1">
    <source>
        <dbReference type="EMBL" id="VDN15446.1"/>
    </source>
</evidence>
<name>A0A3P7PBT7_DIBLA</name>